<protein>
    <recommendedName>
        <fullName evidence="7">GATOR2 complex protein WDR24</fullName>
    </recommendedName>
</protein>
<keyword evidence="6" id="KW-0862">Zinc</keyword>
<dbReference type="GO" id="GO:0005829">
    <property type="term" value="C:cytosol"/>
    <property type="evidence" value="ECO:0007669"/>
    <property type="project" value="TreeGrafter"/>
</dbReference>
<keyword evidence="12" id="KW-1185">Reference proteome</keyword>
<evidence type="ECO:0000256" key="1">
    <source>
        <dbReference type="ARBA" id="ARBA00008134"/>
    </source>
</evidence>
<sequence length="778" mass="86598">MINVSDNSGISCVSEKFVEIGQLVRIAMPRSKCALDGPANALAVNSNRDSGLCAVAGRTVFKVFNVDDQDRIVEKMNLRVGKNINLNYSCSDVVWNPEVESLLATAATNGAVVIWDLNKGSKCKQEFVLADHKRTVNRVVFQDGNTLLSGSQDGTMKCFDLRRKEVTRTYVTSSESVRDIKFSPHEVNSFAAVQENGNVQIWDWRRSDRCIRQFTAHSGPVFSCDWHTEDSLLATGGRDKTIRVWNMQSTPTLVCTIYTIASVANIRWRPNHHYQIASTSQVLEQKINIWDIRRMYVPLFAFAEHKDVVTGCAFRSQGDTLLSTGKDSMLILRTFDYAIQPAAKANPVAHRFNSEDSLALAMWDKLKANAGRKMAKSFQASAIPVSSGLGRKGGTPTPAPAEDTHTSCRSDLTVIPATISNLYHRSFTRLALTYRLCGATFNELCEHNAKCATEVGLLQVAQTWRILRTLFPTIIGEEDATGKDPIMQRSFNDEKALASSQDETSRHNSVTNSHRSRHPSFKDDDDTNSSGGQGDGIDALPKERATQGGQSESSSGSESDDEQEKDDDDLSESDEYSEDDVQEAQEMIQHSSFYPQPRSKFLTVISIPSPPARLEPEPVIIEAMLRQCVDQGDVQSAVSMALVLGKRIRSRLPVEDRIMWINSYLELLSRFELWNVHNQVIILSSDIEAIRVLNQQSTTVHAACDLCDRPLTGYPLAGFCKNCDRFVSKCSICYEVIKGLYVWCQGCSHGGHMRHLKEWFSKHPECPTGCGHLCEITA</sequence>
<dbReference type="GO" id="GO:0061700">
    <property type="term" value="C:GATOR2 complex"/>
    <property type="evidence" value="ECO:0007669"/>
    <property type="project" value="TreeGrafter"/>
</dbReference>
<dbReference type="OMA" id="EPMWLIS"/>
<evidence type="ECO:0000259" key="10">
    <source>
        <dbReference type="Pfam" id="PF17120"/>
    </source>
</evidence>
<dbReference type="PROSITE" id="PS50294">
    <property type="entry name" value="WD_REPEATS_REGION"/>
    <property type="match status" value="1"/>
</dbReference>
<dbReference type="GO" id="GO:0034198">
    <property type="term" value="P:cellular response to amino acid starvation"/>
    <property type="evidence" value="ECO:0007669"/>
    <property type="project" value="TreeGrafter"/>
</dbReference>
<dbReference type="PANTHER" id="PTHR46200:SF1">
    <property type="entry name" value="GATOR COMPLEX PROTEIN WDR24"/>
    <property type="match status" value="1"/>
</dbReference>
<dbReference type="GO" id="GO:0005774">
    <property type="term" value="C:vacuolar membrane"/>
    <property type="evidence" value="ECO:0007669"/>
    <property type="project" value="TreeGrafter"/>
</dbReference>
<dbReference type="PROSITE" id="PS00678">
    <property type="entry name" value="WD_REPEATS_1"/>
    <property type="match status" value="1"/>
</dbReference>
<evidence type="ECO:0000313" key="12">
    <source>
        <dbReference type="Proteomes" id="UP000594260"/>
    </source>
</evidence>
<evidence type="ECO:0000256" key="9">
    <source>
        <dbReference type="SAM" id="MobiDB-lite"/>
    </source>
</evidence>
<evidence type="ECO:0000256" key="8">
    <source>
        <dbReference type="PROSITE-ProRule" id="PRU00221"/>
    </source>
</evidence>
<dbReference type="InterPro" id="IPR049566">
    <property type="entry name" value="WDR59_RTC1-like_RING_Znf"/>
</dbReference>
<dbReference type="AlphaFoldDB" id="A0A7M7MC90"/>
<name>A0A7M7MC90_VARDE</name>
<dbReference type="InterPro" id="IPR036322">
    <property type="entry name" value="WD40_repeat_dom_sf"/>
</dbReference>
<feature type="repeat" description="WD" evidence="8">
    <location>
        <begin position="93"/>
        <end position="125"/>
    </location>
</feature>
<dbReference type="InterPro" id="IPR001680">
    <property type="entry name" value="WD40_rpt"/>
</dbReference>
<dbReference type="Gene3D" id="2.130.10.10">
    <property type="entry name" value="YVTN repeat-like/Quinoprotein amine dehydrogenase"/>
    <property type="match status" value="1"/>
</dbReference>
<evidence type="ECO:0000256" key="2">
    <source>
        <dbReference type="ARBA" id="ARBA00022574"/>
    </source>
</evidence>
<feature type="compositionally biased region" description="Polar residues" evidence="9">
    <location>
        <begin position="498"/>
        <end position="513"/>
    </location>
</feature>
<feature type="domain" description="WDR59/RTC1-like RING zinc finger" evidence="10">
    <location>
        <begin position="728"/>
        <end position="774"/>
    </location>
</feature>
<organism evidence="11 12">
    <name type="scientific">Varroa destructor</name>
    <name type="common">Honeybee mite</name>
    <dbReference type="NCBI Taxonomy" id="109461"/>
    <lineage>
        <taxon>Eukaryota</taxon>
        <taxon>Metazoa</taxon>
        <taxon>Ecdysozoa</taxon>
        <taxon>Arthropoda</taxon>
        <taxon>Chelicerata</taxon>
        <taxon>Arachnida</taxon>
        <taxon>Acari</taxon>
        <taxon>Parasitiformes</taxon>
        <taxon>Mesostigmata</taxon>
        <taxon>Gamasina</taxon>
        <taxon>Dermanyssoidea</taxon>
        <taxon>Varroidae</taxon>
        <taxon>Varroa</taxon>
    </lineage>
</organism>
<dbReference type="InterPro" id="IPR037590">
    <property type="entry name" value="WDR24"/>
</dbReference>
<feature type="compositionally biased region" description="Acidic residues" evidence="9">
    <location>
        <begin position="558"/>
        <end position="581"/>
    </location>
</feature>
<comment type="similarity">
    <text evidence="1">Belongs to the WD repeat WDR24 family.</text>
</comment>
<dbReference type="InterPro" id="IPR015943">
    <property type="entry name" value="WD40/YVTN_repeat-like_dom_sf"/>
</dbReference>
<dbReference type="KEGG" id="vde:111246330"/>
<evidence type="ECO:0000256" key="4">
    <source>
        <dbReference type="ARBA" id="ARBA00022737"/>
    </source>
</evidence>
<dbReference type="InterPro" id="IPR019775">
    <property type="entry name" value="WD40_repeat_CS"/>
</dbReference>
<keyword evidence="4" id="KW-0677">Repeat</keyword>
<dbReference type="PANTHER" id="PTHR46200">
    <property type="entry name" value="GATOR COMPLEX PROTEIN WDR24"/>
    <property type="match status" value="1"/>
</dbReference>
<dbReference type="RefSeq" id="XP_022651501.1">
    <property type="nucleotide sequence ID" value="XM_022795766.1"/>
</dbReference>
<feature type="repeat" description="WD" evidence="8">
    <location>
        <begin position="214"/>
        <end position="255"/>
    </location>
</feature>
<reference evidence="11" key="1">
    <citation type="submission" date="2021-01" db="UniProtKB">
        <authorList>
            <consortium name="EnsemblMetazoa"/>
        </authorList>
    </citation>
    <scope>IDENTIFICATION</scope>
</reference>
<dbReference type="EnsemblMetazoa" id="XM_022795766">
    <property type="protein sequence ID" value="XP_022651501"/>
    <property type="gene ID" value="LOC111246330"/>
</dbReference>
<dbReference type="GO" id="GO:0008270">
    <property type="term" value="F:zinc ion binding"/>
    <property type="evidence" value="ECO:0007669"/>
    <property type="project" value="UniProtKB-KW"/>
</dbReference>
<feature type="region of interest" description="Disordered" evidence="9">
    <location>
        <begin position="386"/>
        <end position="406"/>
    </location>
</feature>
<keyword evidence="5" id="KW-0863">Zinc-finger</keyword>
<keyword evidence="2 8" id="KW-0853">WD repeat</keyword>
<dbReference type="GO" id="GO:0016239">
    <property type="term" value="P:positive regulation of macroautophagy"/>
    <property type="evidence" value="ECO:0007669"/>
    <property type="project" value="TreeGrafter"/>
</dbReference>
<dbReference type="PROSITE" id="PS50082">
    <property type="entry name" value="WD_REPEATS_2"/>
    <property type="match status" value="3"/>
</dbReference>
<feature type="repeat" description="WD" evidence="8">
    <location>
        <begin position="129"/>
        <end position="169"/>
    </location>
</feature>
<evidence type="ECO:0000313" key="11">
    <source>
        <dbReference type="EnsemblMetazoa" id="XP_022651501"/>
    </source>
</evidence>
<dbReference type="CDD" id="cd16693">
    <property type="entry name" value="mRING-H2-C3H3C2_WDR24"/>
    <property type="match status" value="1"/>
</dbReference>
<keyword evidence="3" id="KW-0479">Metal-binding</keyword>
<dbReference type="SUPFAM" id="SSF50978">
    <property type="entry name" value="WD40 repeat-like"/>
    <property type="match status" value="1"/>
</dbReference>
<evidence type="ECO:0000256" key="3">
    <source>
        <dbReference type="ARBA" id="ARBA00022723"/>
    </source>
</evidence>
<dbReference type="CTD" id="84219"/>
<dbReference type="OrthoDB" id="60955at2759"/>
<dbReference type="FunCoup" id="A0A7M7MC90">
    <property type="interactions" value="1254"/>
</dbReference>
<dbReference type="SMART" id="SM00320">
    <property type="entry name" value="WD40"/>
    <property type="match status" value="6"/>
</dbReference>
<evidence type="ECO:0000256" key="7">
    <source>
        <dbReference type="ARBA" id="ARBA00040269"/>
    </source>
</evidence>
<dbReference type="InParanoid" id="A0A7M7MC90"/>
<dbReference type="Pfam" id="PF00400">
    <property type="entry name" value="WD40"/>
    <property type="match status" value="3"/>
</dbReference>
<dbReference type="GO" id="GO:1904263">
    <property type="term" value="P:positive regulation of TORC1 signaling"/>
    <property type="evidence" value="ECO:0007669"/>
    <property type="project" value="TreeGrafter"/>
</dbReference>
<dbReference type="Pfam" id="PF17120">
    <property type="entry name" value="zf-RING_16"/>
    <property type="match status" value="1"/>
</dbReference>
<dbReference type="Proteomes" id="UP000594260">
    <property type="component" value="Unplaced"/>
</dbReference>
<evidence type="ECO:0000256" key="6">
    <source>
        <dbReference type="ARBA" id="ARBA00022833"/>
    </source>
</evidence>
<evidence type="ECO:0000256" key="5">
    <source>
        <dbReference type="ARBA" id="ARBA00022771"/>
    </source>
</evidence>
<feature type="region of interest" description="Disordered" evidence="9">
    <location>
        <begin position="494"/>
        <end position="581"/>
    </location>
</feature>
<accession>A0A7M7MC90</accession>
<proteinExistence type="inferred from homology"/>
<dbReference type="GeneID" id="111246330"/>